<evidence type="ECO:0000256" key="4">
    <source>
        <dbReference type="ARBA" id="ARBA00022827"/>
    </source>
</evidence>
<reference evidence="8 9" key="1">
    <citation type="journal article" date="2025" name="Anaerobe">
        <title>Description of Anaerococcus kampingiae sp. nov., Anaerococcus groningensis sp. nov., Anaerococcus martiniensis sp. nov., and Anaerococcus cruorum sp. nov., isolated from human clinical specimens.</title>
        <authorList>
            <person name="Boiten K.E."/>
            <person name="Meijer J."/>
            <person name="van Wezel E.M."/>
            <person name="Veloo A.C.M."/>
        </authorList>
    </citation>
    <scope>NUCLEOTIDE SEQUENCE [LARGE SCALE GENOMIC DNA]</scope>
    <source>
        <strain evidence="8 9">ENR0831</strain>
    </source>
</reference>
<dbReference type="RefSeq" id="WP_410031523.1">
    <property type="nucleotide sequence ID" value="NZ_JBGMEI010000007.1"/>
</dbReference>
<gene>
    <name evidence="8" type="ORF">ACCQ41_06250</name>
</gene>
<dbReference type="Proteomes" id="UP001637996">
    <property type="component" value="Unassembled WGS sequence"/>
</dbReference>
<dbReference type="InterPro" id="IPR001763">
    <property type="entry name" value="Rhodanese-like_dom"/>
</dbReference>
<feature type="domain" description="Rhodanese" evidence="7">
    <location>
        <begin position="460"/>
        <end position="547"/>
    </location>
</feature>
<evidence type="ECO:0000259" key="7">
    <source>
        <dbReference type="PROSITE" id="PS50206"/>
    </source>
</evidence>
<proteinExistence type="inferred from homology"/>
<dbReference type="InterPro" id="IPR016156">
    <property type="entry name" value="FAD/NAD-linked_Rdtase_dimer_sf"/>
</dbReference>
<dbReference type="SUPFAM" id="SSF55424">
    <property type="entry name" value="FAD/NAD-linked reductases, dimerisation (C-terminal) domain"/>
    <property type="match status" value="1"/>
</dbReference>
<evidence type="ECO:0000256" key="2">
    <source>
        <dbReference type="ARBA" id="ARBA00009130"/>
    </source>
</evidence>
<keyword evidence="6" id="KW-0676">Redox-active center</keyword>
<comment type="similarity">
    <text evidence="2">Belongs to the class-III pyridine nucleotide-disulfide oxidoreductase family.</text>
</comment>
<dbReference type="Gene3D" id="3.50.50.60">
    <property type="entry name" value="FAD/NAD(P)-binding domain"/>
    <property type="match status" value="2"/>
</dbReference>
<dbReference type="PRINTS" id="PR00469">
    <property type="entry name" value="PNDRDTASEII"/>
</dbReference>
<dbReference type="InterPro" id="IPR004099">
    <property type="entry name" value="Pyr_nucl-diS_OxRdtase_dimer"/>
</dbReference>
<dbReference type="SUPFAM" id="SSF51905">
    <property type="entry name" value="FAD/NAD(P)-binding domain"/>
    <property type="match status" value="1"/>
</dbReference>
<organism evidence="8 9">
    <name type="scientific">Anaerococcus martiniensis</name>
    <dbReference type="NCBI Taxonomy" id="3115615"/>
    <lineage>
        <taxon>Bacteria</taxon>
        <taxon>Bacillati</taxon>
        <taxon>Bacillota</taxon>
        <taxon>Tissierellia</taxon>
        <taxon>Tissierellales</taxon>
        <taxon>Peptoniphilaceae</taxon>
        <taxon>Anaerococcus</taxon>
    </lineage>
</organism>
<comment type="caution">
    <text evidence="8">The sequence shown here is derived from an EMBL/GenBank/DDBJ whole genome shotgun (WGS) entry which is preliminary data.</text>
</comment>
<evidence type="ECO:0000256" key="1">
    <source>
        <dbReference type="ARBA" id="ARBA00001974"/>
    </source>
</evidence>
<evidence type="ECO:0000256" key="3">
    <source>
        <dbReference type="ARBA" id="ARBA00022630"/>
    </source>
</evidence>
<comment type="cofactor">
    <cofactor evidence="1">
        <name>FAD</name>
        <dbReference type="ChEBI" id="CHEBI:57692"/>
    </cofactor>
</comment>
<dbReference type="InterPro" id="IPR050260">
    <property type="entry name" value="FAD-bd_OxRdtase"/>
</dbReference>
<dbReference type="InterPro" id="IPR036188">
    <property type="entry name" value="FAD/NAD-bd_sf"/>
</dbReference>
<name>A0ABW9MA42_9FIRM</name>
<evidence type="ECO:0000256" key="6">
    <source>
        <dbReference type="ARBA" id="ARBA00023284"/>
    </source>
</evidence>
<dbReference type="InterPro" id="IPR036873">
    <property type="entry name" value="Rhodanese-like_dom_sf"/>
</dbReference>
<sequence length="557" mass="62951">MKVVIVGAVAAGATFAASLRRLDENVEIVMFEKDRDMSFGNCELPYYLSYEIKDSRLLVHRDSDKFKKGYNIDAYNYHEVISINRQEKYVTVLDKRCGEKFNETYDNLVLAPGAHPNIPKSIKGTDKDHVFTIRNVMDVENIRAYYEDHDAKNILVAGGGFIAVEAAHALNELEDTNVSIFARSKILSMIDDELTAFIDENIRENGVNIIREKELVEIRDDEVVFASGKKVKADMVILALGMAANNKLAVDAGLEITEKGSIVTNDNYQTTDPNIYAIGDAIDITNFISNEKQNLKLAWPAHRQAKFLANHLLGNDDEPLKYISTFLIKSFDLNIGMTGLNEKSLQKLGYDYDVTLISHSDKVGIMPSSEMVYMKLLFEKKSGKIYGAQALGRGVVDKRIDVIGTLIKMGGTFSDLYNLELGYQPYYSTTEDINNVIASQAINICKGRLPHVKFSDFCNTKDEYDIVDIRNQAAYDQCHIKGARLIEGKNLREDYEKIPKDKKILFYDETGVQSSNMIKMLNNLGFTNIYMLDGGLLYFRKYDEYFKLGMLCEGENK</sequence>
<dbReference type="Pfam" id="PF00581">
    <property type="entry name" value="Rhodanese"/>
    <property type="match status" value="1"/>
</dbReference>
<accession>A0ABW9MA42</accession>
<evidence type="ECO:0000256" key="5">
    <source>
        <dbReference type="ARBA" id="ARBA00023002"/>
    </source>
</evidence>
<keyword evidence="9" id="KW-1185">Reference proteome</keyword>
<dbReference type="Gene3D" id="3.40.250.10">
    <property type="entry name" value="Rhodanese-like domain"/>
    <property type="match status" value="1"/>
</dbReference>
<keyword evidence="4" id="KW-0274">FAD</keyword>
<dbReference type="InterPro" id="IPR023753">
    <property type="entry name" value="FAD/NAD-binding_dom"/>
</dbReference>
<dbReference type="Pfam" id="PF07992">
    <property type="entry name" value="Pyr_redox_2"/>
    <property type="match status" value="1"/>
</dbReference>
<dbReference type="PANTHER" id="PTHR43429">
    <property type="entry name" value="PYRIDINE NUCLEOTIDE-DISULFIDE OXIDOREDUCTASE DOMAIN-CONTAINING"/>
    <property type="match status" value="1"/>
</dbReference>
<dbReference type="CDD" id="cd00158">
    <property type="entry name" value="RHOD"/>
    <property type="match status" value="1"/>
</dbReference>
<dbReference type="Pfam" id="PF02852">
    <property type="entry name" value="Pyr_redox_dim"/>
    <property type="match status" value="1"/>
</dbReference>
<dbReference type="PANTHER" id="PTHR43429:SF1">
    <property type="entry name" value="NAD(P)H SULFUR OXIDOREDUCTASE (COA-DEPENDENT)"/>
    <property type="match status" value="1"/>
</dbReference>
<dbReference type="SUPFAM" id="SSF52821">
    <property type="entry name" value="Rhodanese/Cell cycle control phosphatase"/>
    <property type="match status" value="1"/>
</dbReference>
<dbReference type="EMBL" id="JBGMEI010000007">
    <property type="protein sequence ID" value="MFO3665843.1"/>
    <property type="molecule type" value="Genomic_DNA"/>
</dbReference>
<dbReference type="SMART" id="SM00450">
    <property type="entry name" value="RHOD"/>
    <property type="match status" value="1"/>
</dbReference>
<dbReference type="PRINTS" id="PR00368">
    <property type="entry name" value="FADPNR"/>
</dbReference>
<protein>
    <submittedName>
        <fullName evidence="8">FAD-dependent oxidoreductase</fullName>
    </submittedName>
</protein>
<keyword evidence="5" id="KW-0560">Oxidoreductase</keyword>
<dbReference type="PROSITE" id="PS50206">
    <property type="entry name" value="RHODANESE_3"/>
    <property type="match status" value="1"/>
</dbReference>
<keyword evidence="3" id="KW-0285">Flavoprotein</keyword>
<evidence type="ECO:0000313" key="9">
    <source>
        <dbReference type="Proteomes" id="UP001637996"/>
    </source>
</evidence>
<evidence type="ECO:0000313" key="8">
    <source>
        <dbReference type="EMBL" id="MFO3665843.1"/>
    </source>
</evidence>